<keyword evidence="1" id="KW-0812">Transmembrane</keyword>
<gene>
    <name evidence="2" type="ORF">JCM17207_11130</name>
</gene>
<proteinExistence type="predicted"/>
<feature type="transmembrane region" description="Helical" evidence="1">
    <location>
        <begin position="62"/>
        <end position="81"/>
    </location>
</feature>
<feature type="transmembrane region" description="Helical" evidence="1">
    <location>
        <begin position="37"/>
        <end position="56"/>
    </location>
</feature>
<feature type="transmembrane region" description="Helical" evidence="1">
    <location>
        <begin position="191"/>
        <end position="210"/>
    </location>
</feature>
<dbReference type="AlphaFoldDB" id="A0AA37IY60"/>
<accession>A0AA37IY60</accession>
<comment type="caution">
    <text evidence="2">The sequence shown here is derived from an EMBL/GenBank/DDBJ whole genome shotgun (WGS) entry which is preliminary data.</text>
</comment>
<feature type="transmembrane region" description="Helical" evidence="1">
    <location>
        <begin position="222"/>
        <end position="242"/>
    </location>
</feature>
<protein>
    <submittedName>
        <fullName evidence="2">Membrane protein</fullName>
    </submittedName>
</protein>
<dbReference type="Pfam" id="PF04474">
    <property type="entry name" value="DUF554"/>
    <property type="match status" value="1"/>
</dbReference>
<name>A0AA37IY60_9FIRM</name>
<sequence length="246" mass="25246">MIGTLVNAGMIVAGSCVGLVLKKGLRPQLEHAIHQATGLAVIMIGLNGALSNMLAADPATGAISSSGELMLVFSLILGGLVGESLEIEEHLNHLGDFVEKRLHLSGFAQSFVNGTLIYCVGAMAIVGAINDGLLGDPSTLITKGVLDGITSIVLAASMGPGVLFSAIPVVLYQGGLSLCAGLLEPVLQGELLRQICAAGFVLVGCIGVNFMSDKFHIKVANFLPGLLVPPLWAAIQGLLAWAGMPL</sequence>
<feature type="transmembrane region" description="Helical" evidence="1">
    <location>
        <begin position="149"/>
        <end position="171"/>
    </location>
</feature>
<dbReference type="EMBL" id="BQKV01000034">
    <property type="protein sequence ID" value="GJN64488.1"/>
    <property type="molecule type" value="Genomic_DNA"/>
</dbReference>
<organism evidence="2 3">
    <name type="scientific">Faecalibacterium gallinarum</name>
    <dbReference type="NCBI Taxonomy" id="2903556"/>
    <lineage>
        <taxon>Bacteria</taxon>
        <taxon>Bacillati</taxon>
        <taxon>Bacillota</taxon>
        <taxon>Clostridia</taxon>
        <taxon>Eubacteriales</taxon>
        <taxon>Oscillospiraceae</taxon>
        <taxon>Faecalibacterium</taxon>
    </lineage>
</organism>
<dbReference type="InterPro" id="IPR007563">
    <property type="entry name" value="DUF554"/>
</dbReference>
<evidence type="ECO:0000313" key="3">
    <source>
        <dbReference type="Proteomes" id="UP001055185"/>
    </source>
</evidence>
<dbReference type="Proteomes" id="UP001055185">
    <property type="component" value="Unassembled WGS sequence"/>
</dbReference>
<feature type="transmembrane region" description="Helical" evidence="1">
    <location>
        <begin position="6"/>
        <end position="25"/>
    </location>
</feature>
<feature type="transmembrane region" description="Helical" evidence="1">
    <location>
        <begin position="102"/>
        <end position="129"/>
    </location>
</feature>
<keyword evidence="1" id="KW-0472">Membrane</keyword>
<dbReference type="PANTHER" id="PTHR36111">
    <property type="entry name" value="INNER MEMBRANE PROTEIN-RELATED"/>
    <property type="match status" value="1"/>
</dbReference>
<dbReference type="PANTHER" id="PTHR36111:SF2">
    <property type="entry name" value="INNER MEMBRANE PROTEIN"/>
    <property type="match status" value="1"/>
</dbReference>
<keyword evidence="1" id="KW-1133">Transmembrane helix</keyword>
<reference evidence="2" key="1">
    <citation type="journal article" date="2022" name="Int. J. Syst. Evol. Microbiol.">
        <title>Genome-based, phenotypic and chemotaxonomic classification of Faecalibacterium strains: proposal of three novel species Faecalibacterium duncaniae sp. nov., Faecalibacterium hattorii sp. nov. and Faecalibacterium gallinarum sp. nov. .</title>
        <authorList>
            <person name="Sakamoto M."/>
            <person name="Sakurai N."/>
            <person name="Tanno H."/>
            <person name="Iino T."/>
            <person name="Ohkuma M."/>
            <person name="Endo A."/>
        </authorList>
    </citation>
    <scope>NUCLEOTIDE SEQUENCE</scope>
    <source>
        <strain evidence="2">JCM 17207</strain>
    </source>
</reference>
<keyword evidence="3" id="KW-1185">Reference proteome</keyword>
<evidence type="ECO:0000256" key="1">
    <source>
        <dbReference type="SAM" id="Phobius"/>
    </source>
</evidence>
<dbReference type="RefSeq" id="WP_238316687.1">
    <property type="nucleotide sequence ID" value="NZ_BQKV01000034.1"/>
</dbReference>
<evidence type="ECO:0000313" key="2">
    <source>
        <dbReference type="EMBL" id="GJN64488.1"/>
    </source>
</evidence>